<dbReference type="InterPro" id="IPR019557">
    <property type="entry name" value="AminoTfrase-like_pln_mobile"/>
</dbReference>
<feature type="domain" description="Aminotransferase-like plant mobile" evidence="2">
    <location>
        <begin position="166"/>
        <end position="399"/>
    </location>
</feature>
<feature type="domain" description="Aminotransferase-like plant mobile" evidence="2">
    <location>
        <begin position="90"/>
        <end position="143"/>
    </location>
</feature>
<dbReference type="AlphaFoldDB" id="A0A1R3K8M4"/>
<proteinExistence type="predicted"/>
<feature type="compositionally biased region" description="Polar residues" evidence="1">
    <location>
        <begin position="483"/>
        <end position="497"/>
    </location>
</feature>
<sequence length="743" mass="82878">MTHEHSAALFDSFTELITPTFVLNDKLLVFEESRASTAASAEDQRFRAPLQFEHAARAQSAWATWTREVLKDAAFSDLLRNAGVLPSIILSRQAYYTKDNLAIEHLVRQWHKDTHIFIFAFGEVGITLEDVIKLTFIPLHGANDLDSISQIVVPALCDWKGSEFCLRRESFVLAWLIIIFGAFPEKRIMMQLAPIAVRIAAGGSFPLAPLYLGNLHHCLDLLVDNEVAGANSRVIYSCLDVYFLQIFLLEHYPRYAGIRALRESVLQEDAYGDDWNAFAGFATGIYLAVCGWKGKRYNEAKVSFLEVMDEEKEFCWRPYIKSDIRQHWLVFYPLMPNTSADKTFEMGVTREDTLVFGVVYAACCVPFLSLLDHTFQTTPYLMRRVRRQFRLNQRVPSVLPGSDSWGDCIVAFQHSRSFLALISRNTPYYVCSAAILPFPPPISKNKDKVDAESSQRVRNPKGKQVDESETNQEDIGAAKVGGSSPTLGPSQVDPSKTVSEKRKAASSSTSTTTKKAKTYEDTQSGVDVDINVAYEDIGTQAAEMNVGDTSTAHPIDLVVGDVLKDLSAGMHASASIEKTPVSRGILVSCVDGDTGPIGSTNKAPFFSLKASQHPPYHDEDSEEEDENEHYVPTPDFGGYVLAENVQYSKEYAQSLMAKMEDDEFTADVTADNFSWLYDEMIRIGPGAIQVHSRVYELAKRLIKAFPNLYNKGKLGSSVIGYALDLLCCVLYEMDETPLSNMTE</sequence>
<dbReference type="Pfam" id="PF10536">
    <property type="entry name" value="PMD"/>
    <property type="match status" value="2"/>
</dbReference>
<dbReference type="EMBL" id="AWUE01014509">
    <property type="protein sequence ID" value="OMP03409.1"/>
    <property type="molecule type" value="Genomic_DNA"/>
</dbReference>
<comment type="caution">
    <text evidence="3">The sequence shown here is derived from an EMBL/GenBank/DDBJ whole genome shotgun (WGS) entry which is preliminary data.</text>
</comment>
<evidence type="ECO:0000313" key="4">
    <source>
        <dbReference type="Proteomes" id="UP000187203"/>
    </source>
</evidence>
<evidence type="ECO:0000256" key="1">
    <source>
        <dbReference type="SAM" id="MobiDB-lite"/>
    </source>
</evidence>
<dbReference type="Proteomes" id="UP000187203">
    <property type="component" value="Unassembled WGS sequence"/>
</dbReference>
<dbReference type="GO" id="GO:0010073">
    <property type="term" value="P:meristem maintenance"/>
    <property type="evidence" value="ECO:0007669"/>
    <property type="project" value="InterPro"/>
</dbReference>
<feature type="compositionally biased region" description="Basic and acidic residues" evidence="1">
    <location>
        <begin position="444"/>
        <end position="455"/>
    </location>
</feature>
<dbReference type="InterPro" id="IPR044824">
    <property type="entry name" value="MAIN-like"/>
</dbReference>
<evidence type="ECO:0000259" key="2">
    <source>
        <dbReference type="Pfam" id="PF10536"/>
    </source>
</evidence>
<protein>
    <recommendedName>
        <fullName evidence="2">Aminotransferase-like plant mobile domain-containing protein</fullName>
    </recommendedName>
</protein>
<reference evidence="4" key="1">
    <citation type="submission" date="2013-09" db="EMBL/GenBank/DDBJ databases">
        <title>Corchorus olitorius genome sequencing.</title>
        <authorList>
            <person name="Alam M."/>
            <person name="Haque M.S."/>
            <person name="Islam M.S."/>
            <person name="Emdad E.M."/>
            <person name="Islam M.M."/>
            <person name="Ahmed B."/>
            <person name="Halim A."/>
            <person name="Hossen Q.M.M."/>
            <person name="Hossain M.Z."/>
            <person name="Ahmed R."/>
            <person name="Khan M.M."/>
            <person name="Islam R."/>
            <person name="Rashid M.M."/>
            <person name="Khan S.A."/>
            <person name="Rahman M.S."/>
            <person name="Alam M."/>
            <person name="Yahiya A.S."/>
            <person name="Khan M.S."/>
            <person name="Azam M.S."/>
            <person name="Haque T."/>
            <person name="Lashkar M.Z.H."/>
            <person name="Akhand A.I."/>
            <person name="Morshed G."/>
            <person name="Roy S."/>
            <person name="Uddin K.S."/>
            <person name="Rabeya T."/>
            <person name="Hossain A.S."/>
            <person name="Chowdhury A."/>
            <person name="Snigdha A.R."/>
            <person name="Mortoza M.S."/>
            <person name="Matin S.A."/>
            <person name="Hoque S.M.E."/>
            <person name="Islam M.K."/>
            <person name="Roy D.K."/>
            <person name="Haider R."/>
            <person name="Moosa M.M."/>
            <person name="Elias S.M."/>
            <person name="Hasan A.M."/>
            <person name="Jahan S."/>
            <person name="Shafiuddin M."/>
            <person name="Mahmood N."/>
            <person name="Shommy N.S."/>
        </authorList>
    </citation>
    <scope>NUCLEOTIDE SEQUENCE [LARGE SCALE GENOMIC DNA]</scope>
    <source>
        <strain evidence="4">cv. O-4</strain>
    </source>
</reference>
<accession>A0A1R3K8M4</accession>
<gene>
    <name evidence="3" type="ORF">COLO4_10437</name>
</gene>
<dbReference type="PANTHER" id="PTHR46033:SF1">
    <property type="entry name" value="PROTEIN MAIN-LIKE 2"/>
    <property type="match status" value="1"/>
</dbReference>
<name>A0A1R3K8M4_9ROSI</name>
<keyword evidence="4" id="KW-1185">Reference proteome</keyword>
<dbReference type="PANTHER" id="PTHR46033">
    <property type="entry name" value="PROTEIN MAIN-LIKE 2"/>
    <property type="match status" value="1"/>
</dbReference>
<feature type="region of interest" description="Disordered" evidence="1">
    <location>
        <begin position="442"/>
        <end position="519"/>
    </location>
</feature>
<evidence type="ECO:0000313" key="3">
    <source>
        <dbReference type="EMBL" id="OMP03409.1"/>
    </source>
</evidence>
<dbReference type="OrthoDB" id="1642709at2759"/>
<dbReference type="STRING" id="93759.A0A1R3K8M4"/>
<feature type="region of interest" description="Disordered" evidence="1">
    <location>
        <begin position="608"/>
        <end position="629"/>
    </location>
</feature>
<organism evidence="3 4">
    <name type="scientific">Corchorus olitorius</name>
    <dbReference type="NCBI Taxonomy" id="93759"/>
    <lineage>
        <taxon>Eukaryota</taxon>
        <taxon>Viridiplantae</taxon>
        <taxon>Streptophyta</taxon>
        <taxon>Embryophyta</taxon>
        <taxon>Tracheophyta</taxon>
        <taxon>Spermatophyta</taxon>
        <taxon>Magnoliopsida</taxon>
        <taxon>eudicotyledons</taxon>
        <taxon>Gunneridae</taxon>
        <taxon>Pentapetalae</taxon>
        <taxon>rosids</taxon>
        <taxon>malvids</taxon>
        <taxon>Malvales</taxon>
        <taxon>Malvaceae</taxon>
        <taxon>Grewioideae</taxon>
        <taxon>Apeibeae</taxon>
        <taxon>Corchorus</taxon>
    </lineage>
</organism>